<comment type="subcellular location">
    <subcellularLocation>
        <location evidence="1">Membrane</location>
        <topology evidence="1">Multi-pass membrane protein</topology>
    </subcellularLocation>
</comment>
<evidence type="ECO:0000259" key="8">
    <source>
        <dbReference type="Pfam" id="PF00520"/>
    </source>
</evidence>
<dbReference type="GO" id="GO:0098703">
    <property type="term" value="P:calcium ion import across plasma membrane"/>
    <property type="evidence" value="ECO:0007669"/>
    <property type="project" value="TreeGrafter"/>
</dbReference>
<dbReference type="STRING" id="1432141.A0A015L7B2"/>
<feature type="transmembrane region" description="Helical" evidence="7">
    <location>
        <begin position="979"/>
        <end position="1000"/>
    </location>
</feature>
<evidence type="ECO:0000256" key="3">
    <source>
        <dbReference type="ARBA" id="ARBA00022737"/>
    </source>
</evidence>
<feature type="transmembrane region" description="Helical" evidence="7">
    <location>
        <begin position="1025"/>
        <end position="1045"/>
    </location>
</feature>
<accession>A0A015L7B2</accession>
<feature type="region of interest" description="Disordered" evidence="6">
    <location>
        <begin position="1257"/>
        <end position="1279"/>
    </location>
</feature>
<feature type="transmembrane region" description="Helical" evidence="7">
    <location>
        <begin position="1065"/>
        <end position="1087"/>
    </location>
</feature>
<dbReference type="PANTHER" id="PTHR10582">
    <property type="entry name" value="TRANSIENT RECEPTOR POTENTIAL ION CHANNEL PROTEIN"/>
    <property type="match status" value="1"/>
</dbReference>
<dbReference type="OrthoDB" id="2433234at2759"/>
<evidence type="ECO:0000256" key="1">
    <source>
        <dbReference type="ARBA" id="ARBA00004141"/>
    </source>
</evidence>
<dbReference type="GO" id="GO:0005886">
    <property type="term" value="C:plasma membrane"/>
    <property type="evidence" value="ECO:0007669"/>
    <property type="project" value="TreeGrafter"/>
</dbReference>
<dbReference type="HOGENOM" id="CLU_002898_2_0_1"/>
<feature type="transmembrane region" description="Helical" evidence="7">
    <location>
        <begin position="913"/>
        <end position="933"/>
    </location>
</feature>
<evidence type="ECO:0000313" key="10">
    <source>
        <dbReference type="Proteomes" id="UP000022910"/>
    </source>
</evidence>
<name>A0A015L7B2_RHIIW</name>
<evidence type="ECO:0000256" key="5">
    <source>
        <dbReference type="ARBA" id="ARBA00023136"/>
    </source>
</evidence>
<dbReference type="PANTHER" id="PTHR10582:SF2">
    <property type="entry name" value="INACTIVE"/>
    <property type="match status" value="1"/>
</dbReference>
<evidence type="ECO:0000256" key="2">
    <source>
        <dbReference type="ARBA" id="ARBA00022692"/>
    </source>
</evidence>
<feature type="transmembrane region" description="Helical" evidence="7">
    <location>
        <begin position="1164"/>
        <end position="1189"/>
    </location>
</feature>
<feature type="domain" description="Ion transport" evidence="8">
    <location>
        <begin position="946"/>
        <end position="1194"/>
    </location>
</feature>
<keyword evidence="5 7" id="KW-0472">Membrane</keyword>
<gene>
    <name evidence="9" type="ORF">RirG_040610</name>
</gene>
<evidence type="ECO:0000256" key="7">
    <source>
        <dbReference type="SAM" id="Phobius"/>
    </source>
</evidence>
<dbReference type="InterPro" id="IPR005821">
    <property type="entry name" value="Ion_trans_dom"/>
</dbReference>
<evidence type="ECO:0000313" key="9">
    <source>
        <dbReference type="EMBL" id="EXX75579.1"/>
    </source>
</evidence>
<evidence type="ECO:0000256" key="6">
    <source>
        <dbReference type="SAM" id="MobiDB-lite"/>
    </source>
</evidence>
<protein>
    <recommendedName>
        <fullName evidence="8">Ion transport domain-containing protein</fullName>
    </recommendedName>
</protein>
<dbReference type="Pfam" id="PF00520">
    <property type="entry name" value="Ion_trans"/>
    <property type="match status" value="1"/>
</dbReference>
<keyword evidence="4 7" id="KW-1133">Transmembrane helix</keyword>
<proteinExistence type="predicted"/>
<feature type="compositionally biased region" description="Acidic residues" evidence="6">
    <location>
        <begin position="1265"/>
        <end position="1275"/>
    </location>
</feature>
<keyword evidence="10" id="KW-1185">Reference proteome</keyword>
<comment type="caution">
    <text evidence="9">The sequence shown here is derived from an EMBL/GenBank/DDBJ whole genome shotgun (WGS) entry which is preliminary data.</text>
</comment>
<dbReference type="InterPro" id="IPR024862">
    <property type="entry name" value="TRPV"/>
</dbReference>
<evidence type="ECO:0000256" key="4">
    <source>
        <dbReference type="ARBA" id="ARBA00022989"/>
    </source>
</evidence>
<dbReference type="GO" id="GO:0005216">
    <property type="term" value="F:monoatomic ion channel activity"/>
    <property type="evidence" value="ECO:0007669"/>
    <property type="project" value="InterPro"/>
</dbReference>
<keyword evidence="3" id="KW-0677">Repeat</keyword>
<feature type="transmembrane region" description="Helical" evidence="7">
    <location>
        <begin position="939"/>
        <end position="958"/>
    </location>
</feature>
<dbReference type="Proteomes" id="UP000022910">
    <property type="component" value="Unassembled WGS sequence"/>
</dbReference>
<sequence>MFAFQKTNQIPSYLHGDEEKAEIRSIASFESKYNKRNIYNGHQYIAISPDGNQIVTLNTTTYQLKLCQSDNISKLYTLNYDSFKNFDAPAVIWSLTVSNEITLPDKTTDVLIAVSCFDDDINNADSTIKHTWVISSAKQARISSSINDMGGIIKFLDDDSSVSEKADLALINSYGISRFSIHYDKIYSMINENYVHGWFNLFSDKSVENFNLPSKLSNSEISNFSIQQNLVKGRFVVESYKNKIQTVEMYNLKTTLLENTFQKSEETAASFLGKGYSCYAISNNESLFAYCRGANSITIYLMENGLEVTTKKFNETNIQILFFDFVKNDEKLLIVIEEESYNEVTSEFVNTPIIVVWDLFNSSDNCIRRINDTFSLFPKKCEHHQRLANASGNLITITDDGNITSLLQDSEIIKLLDPVNDNTRNIIQLNDKSNTSSSTAVATITTTNYHSIYDSYGKYLGSKFENRIIRNPEPWILNKNYERTSVYLDDNKSIQLFIGESTVQVWRKRKSGTSTSKASSLSSTKVLEYIWTNNFNRPMQIQSLEVGHKEFSLTLYIPSINSFSEPGDTVTLEWPEKVNPPVHACEALEFFNGKKGQTLDPKRQHQFDDLIQQTERIIRKYLTKKCGLWRMLDIRYDIMANLIRGNCTYIIRNILFSISDGKNDYLHIPRCNSWGGQLAKDTDLEISIVCTKGGYRKDTIIVKYLLDYYSNNALYSSNWMFTVAKAIPTLYEYNLEFYVKELFQRPCFGASEVYLDQSKIRDKDMDRSNHKDVHALNVNLGLTKKGKERNFLQKSIVKGKQSGEKIISDLVSKTTAPNSSLINQVYMVPLPDFTVYPEKVFEDKRVENWKIPFKFLKLLFWPRGHVLKKKHHLSPFLRMIREDNGAEIYDNPSMAAVIDFKWKAARNHFLRHALIYVVFAFLFALISGAIKGLDEQINSISWILVLFALFYWLGFYLLNTERIQLKYEGWRRYFGLYNFFDLFSVIFPLVMTSLGIYYAIVNPDPVDEPEAFQEQAEKIVKDDRIFTIFNSFAVLVMWFELFLLLRYFERSGAYIYIIVNIFKQIIPFLIFILMVVLGFGHAMFVLLNDTESIGIKPDGSSFQITPTDSDTGEPLPYKVEQVIDVKSISDNYFTNFVKSVESVFFWTGGRWDQLEQWNFWPIDVYSIIASILLVTILQNMLIAIMTGAYDDAKEIGRHAVLEYRAELIEDYETIEKPLGSKRGNPRYIYYIGKSDYIEEWLRKSEKARKNHENFLSKVDDKNPWDDNDDDDDDDNDHYQDLSYYYSTETDSIASPRKEQETPLSLYWFVDENENKKKLLLKSKSSSISSKSVSNNNIILQNDNNNNGGENKLLKEKILSMEKEFSGKLNSMEETIKNLISVIQNQKNNLI</sequence>
<keyword evidence="2 7" id="KW-0812">Transmembrane</keyword>
<dbReference type="EMBL" id="JEMT01012391">
    <property type="protein sequence ID" value="EXX75579.1"/>
    <property type="molecule type" value="Genomic_DNA"/>
</dbReference>
<reference evidence="9 10" key="1">
    <citation type="submission" date="2014-02" db="EMBL/GenBank/DDBJ databases">
        <title>Single nucleus genome sequencing reveals high similarity among nuclei of an endomycorrhizal fungus.</title>
        <authorList>
            <person name="Lin K."/>
            <person name="Geurts R."/>
            <person name="Zhang Z."/>
            <person name="Limpens E."/>
            <person name="Saunders D.G."/>
            <person name="Mu D."/>
            <person name="Pang E."/>
            <person name="Cao H."/>
            <person name="Cha H."/>
            <person name="Lin T."/>
            <person name="Zhou Q."/>
            <person name="Shang Y."/>
            <person name="Li Y."/>
            <person name="Ivanov S."/>
            <person name="Sharma T."/>
            <person name="Velzen R.V."/>
            <person name="Ruijter N.D."/>
            <person name="Aanen D.K."/>
            <person name="Win J."/>
            <person name="Kamoun S."/>
            <person name="Bisseling T."/>
            <person name="Huang S."/>
        </authorList>
    </citation>
    <scope>NUCLEOTIDE SEQUENCE [LARGE SCALE GENOMIC DNA]</scope>
    <source>
        <strain evidence="10">DAOM197198w</strain>
    </source>
</reference>
<organism evidence="9 10">
    <name type="scientific">Rhizophagus irregularis (strain DAOM 197198w)</name>
    <name type="common">Glomus intraradices</name>
    <dbReference type="NCBI Taxonomy" id="1432141"/>
    <lineage>
        <taxon>Eukaryota</taxon>
        <taxon>Fungi</taxon>
        <taxon>Fungi incertae sedis</taxon>
        <taxon>Mucoromycota</taxon>
        <taxon>Glomeromycotina</taxon>
        <taxon>Glomeromycetes</taxon>
        <taxon>Glomerales</taxon>
        <taxon>Glomeraceae</taxon>
        <taxon>Rhizophagus</taxon>
    </lineage>
</organism>